<dbReference type="InterPro" id="IPR014710">
    <property type="entry name" value="RmlC-like_jellyroll"/>
</dbReference>
<name>A0A7G6WSP8_9ACTN</name>
<dbReference type="AlphaFoldDB" id="A0A7G6WSP8"/>
<accession>A0A7G6WSP8</accession>
<keyword evidence="2" id="KW-0238">DNA-binding</keyword>
<dbReference type="CDD" id="cd00092">
    <property type="entry name" value="HTH_CRP"/>
    <property type="match status" value="1"/>
</dbReference>
<dbReference type="Pfam" id="PF00027">
    <property type="entry name" value="cNMP_binding"/>
    <property type="match status" value="1"/>
</dbReference>
<dbReference type="SUPFAM" id="SSF51206">
    <property type="entry name" value="cAMP-binding domain-like"/>
    <property type="match status" value="1"/>
</dbReference>
<dbReference type="Proteomes" id="UP000515563">
    <property type="component" value="Chromosome"/>
</dbReference>
<organism evidence="6 7">
    <name type="scientific">Kribbella qitaiheensis</name>
    <dbReference type="NCBI Taxonomy" id="1544730"/>
    <lineage>
        <taxon>Bacteria</taxon>
        <taxon>Bacillati</taxon>
        <taxon>Actinomycetota</taxon>
        <taxon>Actinomycetes</taxon>
        <taxon>Propionibacteriales</taxon>
        <taxon>Kribbellaceae</taxon>
        <taxon>Kribbella</taxon>
    </lineage>
</organism>
<dbReference type="GO" id="GO:0003700">
    <property type="term" value="F:DNA-binding transcription factor activity"/>
    <property type="evidence" value="ECO:0007669"/>
    <property type="project" value="TreeGrafter"/>
</dbReference>
<dbReference type="RefSeq" id="WP_185445848.1">
    <property type="nucleotide sequence ID" value="NZ_CP043661.1"/>
</dbReference>
<evidence type="ECO:0000313" key="7">
    <source>
        <dbReference type="Proteomes" id="UP000515563"/>
    </source>
</evidence>
<dbReference type="Gene3D" id="2.60.120.10">
    <property type="entry name" value="Jelly Rolls"/>
    <property type="match status" value="1"/>
</dbReference>
<dbReference type="PRINTS" id="PR00034">
    <property type="entry name" value="HTHCRP"/>
</dbReference>
<evidence type="ECO:0000259" key="5">
    <source>
        <dbReference type="PROSITE" id="PS51063"/>
    </source>
</evidence>
<dbReference type="SMART" id="SM00100">
    <property type="entry name" value="cNMP"/>
    <property type="match status" value="1"/>
</dbReference>
<dbReference type="SUPFAM" id="SSF46785">
    <property type="entry name" value="Winged helix' DNA-binding domain"/>
    <property type="match status" value="1"/>
</dbReference>
<reference evidence="7" key="1">
    <citation type="submission" date="2019-09" db="EMBL/GenBank/DDBJ databases">
        <title>Antimicrobial potential of Antarctic Bacteria.</title>
        <authorList>
            <person name="Benaud N."/>
            <person name="Edwards R.J."/>
            <person name="Ferrari B.C."/>
        </authorList>
    </citation>
    <scope>NUCLEOTIDE SEQUENCE [LARGE SCALE GENOMIC DNA]</scope>
    <source>
        <strain evidence="7">SPB151</strain>
    </source>
</reference>
<evidence type="ECO:0000259" key="4">
    <source>
        <dbReference type="PROSITE" id="PS50042"/>
    </source>
</evidence>
<protein>
    <submittedName>
        <fullName evidence="6">Crp/Fnr family transcriptional regulator</fullName>
    </submittedName>
</protein>
<dbReference type="PROSITE" id="PS50042">
    <property type="entry name" value="CNMP_BINDING_3"/>
    <property type="match status" value="1"/>
</dbReference>
<dbReference type="PANTHER" id="PTHR24567:SF68">
    <property type="entry name" value="DNA-BINDING TRANSCRIPTIONAL DUAL REGULATOR CRP"/>
    <property type="match status" value="1"/>
</dbReference>
<gene>
    <name evidence="6" type="ORF">F1D05_02665</name>
</gene>
<dbReference type="PANTHER" id="PTHR24567">
    <property type="entry name" value="CRP FAMILY TRANSCRIPTIONAL REGULATORY PROTEIN"/>
    <property type="match status" value="1"/>
</dbReference>
<dbReference type="EMBL" id="CP043661">
    <property type="protein sequence ID" value="QNE17013.1"/>
    <property type="molecule type" value="Genomic_DNA"/>
</dbReference>
<proteinExistence type="predicted"/>
<dbReference type="InterPro" id="IPR050397">
    <property type="entry name" value="Env_Response_Regulators"/>
</dbReference>
<feature type="domain" description="Cyclic nucleotide-binding" evidence="4">
    <location>
        <begin position="19"/>
        <end position="139"/>
    </location>
</feature>
<dbReference type="PROSITE" id="PS51063">
    <property type="entry name" value="HTH_CRP_2"/>
    <property type="match status" value="1"/>
</dbReference>
<feature type="domain" description="HTH crp-type" evidence="5">
    <location>
        <begin position="153"/>
        <end position="226"/>
    </location>
</feature>
<dbReference type="InterPro" id="IPR036390">
    <property type="entry name" value="WH_DNA-bd_sf"/>
</dbReference>
<evidence type="ECO:0000313" key="6">
    <source>
        <dbReference type="EMBL" id="QNE17013.1"/>
    </source>
</evidence>
<dbReference type="KEGG" id="kqi:F1D05_02665"/>
<dbReference type="CDD" id="cd00038">
    <property type="entry name" value="CAP_ED"/>
    <property type="match status" value="1"/>
</dbReference>
<evidence type="ECO:0000256" key="1">
    <source>
        <dbReference type="ARBA" id="ARBA00023015"/>
    </source>
</evidence>
<dbReference type="InterPro" id="IPR000595">
    <property type="entry name" value="cNMP-bd_dom"/>
</dbReference>
<dbReference type="GO" id="GO:0005829">
    <property type="term" value="C:cytosol"/>
    <property type="evidence" value="ECO:0007669"/>
    <property type="project" value="TreeGrafter"/>
</dbReference>
<dbReference type="Pfam" id="PF13545">
    <property type="entry name" value="HTH_Crp_2"/>
    <property type="match status" value="1"/>
</dbReference>
<keyword evidence="1" id="KW-0805">Transcription regulation</keyword>
<dbReference type="GO" id="GO:0003677">
    <property type="term" value="F:DNA binding"/>
    <property type="evidence" value="ECO:0007669"/>
    <property type="project" value="UniProtKB-KW"/>
</dbReference>
<dbReference type="InterPro" id="IPR012318">
    <property type="entry name" value="HTH_CRP"/>
</dbReference>
<evidence type="ECO:0000256" key="2">
    <source>
        <dbReference type="ARBA" id="ARBA00023125"/>
    </source>
</evidence>
<keyword evidence="3" id="KW-0804">Transcription</keyword>
<dbReference type="SMART" id="SM00419">
    <property type="entry name" value="HTH_CRP"/>
    <property type="match status" value="1"/>
</dbReference>
<reference evidence="6 7" key="2">
    <citation type="journal article" date="2020" name="Microbiol. Resour. Announc.">
        <title>Antarctic desert soil bacteria exhibit high novel natural product potential, evaluated through long-read genome sequencing and comparative genomics.</title>
        <authorList>
            <person name="Benaud N."/>
            <person name="Edwards R.J."/>
            <person name="Amos T.G."/>
            <person name="D'Agostino P.M."/>
            <person name="Gutierrez-Chavez C."/>
            <person name="Montgomery K."/>
            <person name="Nicetic I."/>
            <person name="Ferrari B.C."/>
        </authorList>
    </citation>
    <scope>NUCLEOTIDE SEQUENCE [LARGE SCALE GENOMIC DNA]</scope>
    <source>
        <strain evidence="6 7">SPB151</strain>
    </source>
</reference>
<keyword evidence="7" id="KW-1185">Reference proteome</keyword>
<dbReference type="InterPro" id="IPR018490">
    <property type="entry name" value="cNMP-bd_dom_sf"/>
</dbReference>
<sequence length="242" mass="26812">MTKQPGSFDPFRLDDQVPYLLRLDSACREEALRLGVELRYPARSVVMREGEPSTHVLLVRSGWLKVTANSANGHEGLLAMRGPGDVVGESAALDGTSRNMTVTTLEPVQARNVPSDAFSRFLDNQPKAMRQLLALTTDRWRTSDRKLLQQAVTTVRQRLARLLLELADVHGERDALGVLIRVPLTQQELAGSVGSSREGVTRVLKEFRASGLVATRGRQYVVLRPEVLRRIYSEGESVTQGP</sequence>
<evidence type="ECO:0000256" key="3">
    <source>
        <dbReference type="ARBA" id="ARBA00023163"/>
    </source>
</evidence>